<gene>
    <name evidence="1" type="ORF">UFOVP811_5</name>
</gene>
<reference evidence="1" key="1">
    <citation type="submission" date="2020-04" db="EMBL/GenBank/DDBJ databases">
        <authorList>
            <person name="Chiriac C."/>
            <person name="Salcher M."/>
            <person name="Ghai R."/>
            <person name="Kavagutti S V."/>
        </authorList>
    </citation>
    <scope>NUCLEOTIDE SEQUENCE</scope>
</reference>
<dbReference type="EMBL" id="LR796748">
    <property type="protein sequence ID" value="CAB4163122.1"/>
    <property type="molecule type" value="Genomic_DNA"/>
</dbReference>
<organism evidence="1">
    <name type="scientific">uncultured Caudovirales phage</name>
    <dbReference type="NCBI Taxonomy" id="2100421"/>
    <lineage>
        <taxon>Viruses</taxon>
        <taxon>Duplodnaviria</taxon>
        <taxon>Heunggongvirae</taxon>
        <taxon>Uroviricota</taxon>
        <taxon>Caudoviricetes</taxon>
        <taxon>Peduoviridae</taxon>
        <taxon>Maltschvirus</taxon>
        <taxon>Maltschvirus maltsch</taxon>
    </lineage>
</organism>
<accession>A0A6J5NWC1</accession>
<sequence>MTENQKDAFGFSGKNSVWSEVLKVIEQLQEQHWMLAISKDCKGEDRIHAAGQADGINLLLSTLIELRKQARELNGLTTNEDLA</sequence>
<protein>
    <submittedName>
        <fullName evidence="1">Uncharacterized protein</fullName>
    </submittedName>
</protein>
<evidence type="ECO:0000313" key="1">
    <source>
        <dbReference type="EMBL" id="CAB4163122.1"/>
    </source>
</evidence>
<name>A0A6J5NWC1_9CAUD</name>
<proteinExistence type="predicted"/>